<evidence type="ECO:0000313" key="3">
    <source>
        <dbReference type="Proteomes" id="UP001583177"/>
    </source>
</evidence>
<evidence type="ECO:0008006" key="4">
    <source>
        <dbReference type="Google" id="ProtNLM"/>
    </source>
</evidence>
<gene>
    <name evidence="2" type="ORF">Daus18300_005742</name>
</gene>
<dbReference type="PANTHER" id="PTHR36847:SF1">
    <property type="entry name" value="AMIDOLIGASE ENZYME"/>
    <property type="match status" value="1"/>
</dbReference>
<dbReference type="PANTHER" id="PTHR36847">
    <property type="entry name" value="AMIDOLIGASE ENZYME"/>
    <property type="match status" value="1"/>
</dbReference>
<accession>A0ABR3WYZ2</accession>
<dbReference type="EMBL" id="JAWRVE010000043">
    <property type="protein sequence ID" value="KAL1868906.1"/>
    <property type="molecule type" value="Genomic_DNA"/>
</dbReference>
<proteinExistence type="predicted"/>
<feature type="region of interest" description="Disordered" evidence="1">
    <location>
        <begin position="247"/>
        <end position="268"/>
    </location>
</feature>
<dbReference type="Pfam" id="PF12224">
    <property type="entry name" value="Amidoligase_2"/>
    <property type="match status" value="1"/>
</dbReference>
<comment type="caution">
    <text evidence="2">The sequence shown here is derived from an EMBL/GenBank/DDBJ whole genome shotgun (WGS) entry which is preliminary data.</text>
</comment>
<sequence length="450" mass="50508">MAPTISFGVELEFLVQIERVSVAPPQAAPMPRATRPKPIPFSAPMFSPAAVQEVANHICNTICGAGVRNVTISNVIDSSKAPYISKWTVAQDASVIFPRNLIGDWLNIELISPPYSSASTTALSEVAKVVQCLATAYHISLNPSCGFHVHCGIGLRQEDRIQLWLLKRLALLFWAVDPVLSRLHPPERLINTSVKSIRLDSRLVDTASMPDTQKILDHMSKEGYLLPQETDAKAEEERELGLHCLTQNETPANNSPWKQQSMGPQKQKDTRETLEKAWLLPWDDQAALTRHISVNEYSPIPQRPETINNAYEATCSELLLCANKAQIGVLLSSPSTMRPNYSFANYRYEQYWDFSRRNQTVEFRQAGGTMDSQWIATWVKICVGLMEYARDTTMEELMGLSRKLEQRETGNYGTDCSVVDLLGEIGKDGDGLADVVKQRFEDVGRRGWYY</sequence>
<name>A0ABR3WYZ2_9PEZI</name>
<reference evidence="2 3" key="1">
    <citation type="journal article" date="2024" name="IMA Fungus">
        <title>IMA Genome - F19 : A genome assembly and annotation guide to empower mycologists, including annotated draft genome sequences of Ceratocystis pirilliformis, Diaporthe australafricana, Fusarium ophioides, Paecilomyces lecythidis, and Sporothrix stenoceras.</title>
        <authorList>
            <person name="Aylward J."/>
            <person name="Wilson A.M."/>
            <person name="Visagie C.M."/>
            <person name="Spraker J."/>
            <person name="Barnes I."/>
            <person name="Buitendag C."/>
            <person name="Ceriani C."/>
            <person name="Del Mar Angel L."/>
            <person name="du Plessis D."/>
            <person name="Fuchs T."/>
            <person name="Gasser K."/>
            <person name="Kramer D."/>
            <person name="Li W."/>
            <person name="Munsamy K."/>
            <person name="Piso A."/>
            <person name="Price J.L."/>
            <person name="Sonnekus B."/>
            <person name="Thomas C."/>
            <person name="van der Nest A."/>
            <person name="van Dijk A."/>
            <person name="van Heerden A."/>
            <person name="van Vuuren N."/>
            <person name="Yilmaz N."/>
            <person name="Duong T.A."/>
            <person name="van der Merwe N.A."/>
            <person name="Wingfield M.J."/>
            <person name="Wingfield B.D."/>
        </authorList>
    </citation>
    <scope>NUCLEOTIDE SEQUENCE [LARGE SCALE GENOMIC DNA]</scope>
    <source>
        <strain evidence="2 3">CMW 18300</strain>
    </source>
</reference>
<feature type="compositionally biased region" description="Polar residues" evidence="1">
    <location>
        <begin position="247"/>
        <end position="264"/>
    </location>
</feature>
<dbReference type="InterPro" id="IPR022025">
    <property type="entry name" value="Amidoligase_2"/>
</dbReference>
<organism evidence="2 3">
    <name type="scientific">Diaporthe australafricana</name>
    <dbReference type="NCBI Taxonomy" id="127596"/>
    <lineage>
        <taxon>Eukaryota</taxon>
        <taxon>Fungi</taxon>
        <taxon>Dikarya</taxon>
        <taxon>Ascomycota</taxon>
        <taxon>Pezizomycotina</taxon>
        <taxon>Sordariomycetes</taxon>
        <taxon>Sordariomycetidae</taxon>
        <taxon>Diaporthales</taxon>
        <taxon>Diaporthaceae</taxon>
        <taxon>Diaporthe</taxon>
    </lineage>
</organism>
<dbReference type="Proteomes" id="UP001583177">
    <property type="component" value="Unassembled WGS sequence"/>
</dbReference>
<protein>
    <recommendedName>
        <fullName evidence="4">Amidoligase enzyme</fullName>
    </recommendedName>
</protein>
<keyword evidence="3" id="KW-1185">Reference proteome</keyword>
<evidence type="ECO:0000313" key="2">
    <source>
        <dbReference type="EMBL" id="KAL1868906.1"/>
    </source>
</evidence>
<evidence type="ECO:0000256" key="1">
    <source>
        <dbReference type="SAM" id="MobiDB-lite"/>
    </source>
</evidence>